<evidence type="ECO:0000256" key="3">
    <source>
        <dbReference type="ARBA" id="ARBA00023125"/>
    </source>
</evidence>
<dbReference type="EMBL" id="NVCO01000007">
    <property type="protein sequence ID" value="PFT50744.1"/>
    <property type="molecule type" value="Genomic_DNA"/>
</dbReference>
<dbReference type="InterPro" id="IPR010992">
    <property type="entry name" value="IHF-like_DNA-bd_dom_sf"/>
</dbReference>
<dbReference type="Gene3D" id="4.10.520.10">
    <property type="entry name" value="IHF-like DNA-binding proteins"/>
    <property type="match status" value="1"/>
</dbReference>
<evidence type="ECO:0000256" key="4">
    <source>
        <dbReference type="RuleBase" id="RU003939"/>
    </source>
</evidence>
<dbReference type="PRINTS" id="PR01727">
    <property type="entry name" value="DNABINDINGHU"/>
</dbReference>
<evidence type="ECO:0000256" key="1">
    <source>
        <dbReference type="ARBA" id="ARBA00010529"/>
    </source>
</evidence>
<dbReference type="SMART" id="SM00411">
    <property type="entry name" value="BHL"/>
    <property type="match status" value="1"/>
</dbReference>
<dbReference type="Proteomes" id="UP000226106">
    <property type="component" value="Unassembled WGS sequence"/>
</dbReference>
<sequence length="104" mass="11560">MRKRRNERMNTQLLAKEVQGTLREEMGLKLNQADARRVVDTVTGAIVEGMKEHGAVKVAGLGTFTRQFKEAGTARNPKTGEEVQVAEKHVPKFKASQALKDSVR</sequence>
<keyword evidence="3" id="KW-0238">DNA-binding</keyword>
<dbReference type="InterPro" id="IPR000119">
    <property type="entry name" value="Hist_DNA-bd"/>
</dbReference>
<dbReference type="SUPFAM" id="SSF47729">
    <property type="entry name" value="IHF-like DNA-binding proteins"/>
    <property type="match status" value="1"/>
</dbReference>
<evidence type="ECO:0000313" key="5">
    <source>
        <dbReference type="EMBL" id="PFT50744.1"/>
    </source>
</evidence>
<evidence type="ECO:0000256" key="2">
    <source>
        <dbReference type="ARBA" id="ARBA00023067"/>
    </source>
</evidence>
<dbReference type="GO" id="GO:0030261">
    <property type="term" value="P:chromosome condensation"/>
    <property type="evidence" value="ECO:0007669"/>
    <property type="project" value="UniProtKB-KW"/>
</dbReference>
<keyword evidence="2" id="KW-0226">DNA condensation</keyword>
<protein>
    <recommendedName>
        <fullName evidence="7">DNA-binding protein</fullName>
    </recommendedName>
</protein>
<dbReference type="GO" id="GO:0003677">
    <property type="term" value="F:DNA binding"/>
    <property type="evidence" value="ECO:0007669"/>
    <property type="project" value="UniProtKB-KW"/>
</dbReference>
<comment type="caution">
    <text evidence="5">The sequence shown here is derived from an EMBL/GenBank/DDBJ whole genome shotgun (WGS) entry which is preliminary data.</text>
</comment>
<evidence type="ECO:0008006" key="7">
    <source>
        <dbReference type="Google" id="ProtNLM"/>
    </source>
</evidence>
<dbReference type="Pfam" id="PF00216">
    <property type="entry name" value="Bac_DNA_binding"/>
    <property type="match status" value="1"/>
</dbReference>
<gene>
    <name evidence="5" type="ORF">COK72_01715</name>
</gene>
<organism evidence="5 6">
    <name type="scientific">Bacillus thuringiensis</name>
    <dbReference type="NCBI Taxonomy" id="1428"/>
    <lineage>
        <taxon>Bacteria</taxon>
        <taxon>Bacillati</taxon>
        <taxon>Bacillota</taxon>
        <taxon>Bacilli</taxon>
        <taxon>Bacillales</taxon>
        <taxon>Bacillaceae</taxon>
        <taxon>Bacillus</taxon>
        <taxon>Bacillus cereus group</taxon>
    </lineage>
</organism>
<dbReference type="PANTHER" id="PTHR33175">
    <property type="entry name" value="DNA-BINDING PROTEIN HU"/>
    <property type="match status" value="1"/>
</dbReference>
<accession>A0A9X7AS99</accession>
<name>A0A9X7AS99_BACTU</name>
<dbReference type="AlphaFoldDB" id="A0A9X7AS99"/>
<reference evidence="5 6" key="1">
    <citation type="submission" date="2017-09" db="EMBL/GenBank/DDBJ databases">
        <title>Large-scale bioinformatics analysis of Bacillus genomes uncovers conserved roles of natural products in bacterial physiology.</title>
        <authorList>
            <consortium name="Agbiome Team Llc"/>
            <person name="Bleich R.M."/>
            <person name="Grubbs K.J."/>
            <person name="Santa Maria K.C."/>
            <person name="Allen S.E."/>
            <person name="Farag S."/>
            <person name="Shank E.A."/>
            <person name="Bowers A."/>
        </authorList>
    </citation>
    <scope>NUCLEOTIDE SEQUENCE [LARGE SCALE GENOMIC DNA]</scope>
    <source>
        <strain evidence="5 6">AFS065400</strain>
    </source>
</reference>
<evidence type="ECO:0000313" key="6">
    <source>
        <dbReference type="Proteomes" id="UP000226106"/>
    </source>
</evidence>
<proteinExistence type="inferred from homology"/>
<comment type="similarity">
    <text evidence="1 4">Belongs to the bacterial histone-like protein family.</text>
</comment>
<dbReference type="GO" id="GO:0030527">
    <property type="term" value="F:structural constituent of chromatin"/>
    <property type="evidence" value="ECO:0007669"/>
    <property type="project" value="InterPro"/>
</dbReference>
<dbReference type="PANTHER" id="PTHR33175:SF3">
    <property type="entry name" value="DNA-BINDING PROTEIN HU-BETA"/>
    <property type="match status" value="1"/>
</dbReference>